<name>A0A166AJD7_9EURY</name>
<dbReference type="SMART" id="SM00347">
    <property type="entry name" value="HTH_MARR"/>
    <property type="match status" value="1"/>
</dbReference>
<keyword evidence="3" id="KW-0804">Transcription</keyword>
<comment type="caution">
    <text evidence="5">The sequence shown here is derived from an EMBL/GenBank/DDBJ whole genome shotgun (WGS) entry which is preliminary data.</text>
</comment>
<keyword evidence="6" id="KW-1185">Reference proteome</keyword>
<evidence type="ECO:0000313" key="6">
    <source>
        <dbReference type="Proteomes" id="UP000077066"/>
    </source>
</evidence>
<dbReference type="Pfam" id="PF01047">
    <property type="entry name" value="MarR"/>
    <property type="match status" value="1"/>
</dbReference>
<gene>
    <name evidence="5" type="primary">yusO</name>
    <name evidence="5" type="ORF">MBFIL_12340</name>
</gene>
<dbReference type="Proteomes" id="UP000077066">
    <property type="component" value="Unassembled WGS sequence"/>
</dbReference>
<dbReference type="Gene3D" id="1.10.10.10">
    <property type="entry name" value="Winged helix-like DNA-binding domain superfamily/Winged helix DNA-binding domain"/>
    <property type="match status" value="1"/>
</dbReference>
<feature type="domain" description="HTH marR-type" evidence="4">
    <location>
        <begin position="9"/>
        <end position="144"/>
    </location>
</feature>
<dbReference type="InterPro" id="IPR000835">
    <property type="entry name" value="HTH_MarR-typ"/>
</dbReference>
<evidence type="ECO:0000256" key="1">
    <source>
        <dbReference type="ARBA" id="ARBA00023015"/>
    </source>
</evidence>
<dbReference type="EMBL" id="LWMT01000235">
    <property type="protein sequence ID" value="KZX12104.1"/>
    <property type="molecule type" value="Genomic_DNA"/>
</dbReference>
<dbReference type="AlphaFoldDB" id="A0A166AJD7"/>
<sequence length="197" mass="23183">MSNEKNTDLKKLYHQLIQTSNIFRRIHFVNKFNHEDYGVPRSQALLLKILLEKEGLTNKDIVELLDIRPSSAGELIEKLVKSGYVTKKTNPDDKRIANIYLTDNGRKKAEEIAESQTNLIDKIFENINDTEKEQLSIILEKLSKSLKYEFEESDFKEKFHHHRGHGHHHGHRGSRDFMDHPFSKGFKRPFDEDDLWK</sequence>
<dbReference type="PATRIC" id="fig|55758.3.peg.1413"/>
<dbReference type="GO" id="GO:0003700">
    <property type="term" value="F:DNA-binding transcription factor activity"/>
    <property type="evidence" value="ECO:0007669"/>
    <property type="project" value="InterPro"/>
</dbReference>
<dbReference type="PROSITE" id="PS01117">
    <property type="entry name" value="HTH_MARR_1"/>
    <property type="match status" value="1"/>
</dbReference>
<keyword evidence="1" id="KW-0805">Transcription regulation</keyword>
<dbReference type="PROSITE" id="PS50995">
    <property type="entry name" value="HTH_MARR_2"/>
    <property type="match status" value="1"/>
</dbReference>
<evidence type="ECO:0000256" key="2">
    <source>
        <dbReference type="ARBA" id="ARBA00023125"/>
    </source>
</evidence>
<dbReference type="PANTHER" id="PTHR42756:SF1">
    <property type="entry name" value="TRANSCRIPTIONAL REPRESSOR OF EMRAB OPERON"/>
    <property type="match status" value="1"/>
</dbReference>
<proteinExistence type="predicted"/>
<keyword evidence="2" id="KW-0238">DNA-binding</keyword>
<dbReference type="RefSeq" id="WP_066972735.1">
    <property type="nucleotide sequence ID" value="NZ_LWMT01000235.1"/>
</dbReference>
<dbReference type="SUPFAM" id="SSF46785">
    <property type="entry name" value="Winged helix' DNA-binding domain"/>
    <property type="match status" value="1"/>
</dbReference>
<dbReference type="PRINTS" id="PR00598">
    <property type="entry name" value="HTHMARR"/>
</dbReference>
<organism evidence="5 6">
    <name type="scientific">Methanobrevibacter filiformis</name>
    <dbReference type="NCBI Taxonomy" id="55758"/>
    <lineage>
        <taxon>Archaea</taxon>
        <taxon>Methanobacteriati</taxon>
        <taxon>Methanobacteriota</taxon>
        <taxon>Methanomada group</taxon>
        <taxon>Methanobacteria</taxon>
        <taxon>Methanobacteriales</taxon>
        <taxon>Methanobacteriaceae</taxon>
        <taxon>Methanobrevibacter</taxon>
    </lineage>
</organism>
<evidence type="ECO:0000313" key="5">
    <source>
        <dbReference type="EMBL" id="KZX12104.1"/>
    </source>
</evidence>
<evidence type="ECO:0000256" key="3">
    <source>
        <dbReference type="ARBA" id="ARBA00023163"/>
    </source>
</evidence>
<protein>
    <submittedName>
        <fullName evidence="5">Putative HTH-type transcriptional regulator YusO</fullName>
    </submittedName>
</protein>
<dbReference type="PANTHER" id="PTHR42756">
    <property type="entry name" value="TRANSCRIPTIONAL REGULATOR, MARR"/>
    <property type="match status" value="1"/>
</dbReference>
<dbReference type="InterPro" id="IPR023187">
    <property type="entry name" value="Tscrpt_reg_MarR-type_CS"/>
</dbReference>
<dbReference type="InterPro" id="IPR036390">
    <property type="entry name" value="WH_DNA-bd_sf"/>
</dbReference>
<dbReference type="GO" id="GO:0003677">
    <property type="term" value="F:DNA binding"/>
    <property type="evidence" value="ECO:0007669"/>
    <property type="project" value="UniProtKB-KW"/>
</dbReference>
<accession>A0A166AJD7</accession>
<dbReference type="InterPro" id="IPR036388">
    <property type="entry name" value="WH-like_DNA-bd_sf"/>
</dbReference>
<evidence type="ECO:0000259" key="4">
    <source>
        <dbReference type="PROSITE" id="PS50995"/>
    </source>
</evidence>
<reference evidence="5 6" key="1">
    <citation type="submission" date="2016-04" db="EMBL/GenBank/DDBJ databases">
        <title>Genome sequence of Methanobrevibacter filiformis DSM 11501.</title>
        <authorList>
            <person name="Poehlein A."/>
            <person name="Seedorf H."/>
            <person name="Daniel R."/>
        </authorList>
    </citation>
    <scope>NUCLEOTIDE SEQUENCE [LARGE SCALE GENOMIC DNA]</scope>
    <source>
        <strain evidence="5 6">DSM 11501</strain>
    </source>
</reference>